<dbReference type="AlphaFoldDB" id="A0AAD6Z676"/>
<keyword evidence="4" id="KW-1185">Reference proteome</keyword>
<keyword evidence="1" id="KW-0812">Transmembrane</keyword>
<dbReference type="Pfam" id="PF20152">
    <property type="entry name" value="DUF6534"/>
    <property type="match status" value="1"/>
</dbReference>
<reference evidence="3" key="1">
    <citation type="submission" date="2023-03" db="EMBL/GenBank/DDBJ databases">
        <title>Massive genome expansion in bonnet fungi (Mycena s.s.) driven by repeated elements and novel gene families across ecological guilds.</title>
        <authorList>
            <consortium name="Lawrence Berkeley National Laboratory"/>
            <person name="Harder C.B."/>
            <person name="Miyauchi S."/>
            <person name="Viragh M."/>
            <person name="Kuo A."/>
            <person name="Thoen E."/>
            <person name="Andreopoulos B."/>
            <person name="Lu D."/>
            <person name="Skrede I."/>
            <person name="Drula E."/>
            <person name="Henrissat B."/>
            <person name="Morin E."/>
            <person name="Kohler A."/>
            <person name="Barry K."/>
            <person name="LaButti K."/>
            <person name="Morin E."/>
            <person name="Salamov A."/>
            <person name="Lipzen A."/>
            <person name="Mereny Z."/>
            <person name="Hegedus B."/>
            <person name="Baldrian P."/>
            <person name="Stursova M."/>
            <person name="Weitz H."/>
            <person name="Taylor A."/>
            <person name="Grigoriev I.V."/>
            <person name="Nagy L.G."/>
            <person name="Martin F."/>
            <person name="Kauserud H."/>
        </authorList>
    </citation>
    <scope>NUCLEOTIDE SEQUENCE</scope>
    <source>
        <strain evidence="3">CBHHK002</strain>
    </source>
</reference>
<dbReference type="EMBL" id="JARIHO010000082">
    <property type="protein sequence ID" value="KAJ7309281.1"/>
    <property type="molecule type" value="Genomic_DNA"/>
</dbReference>
<dbReference type="Proteomes" id="UP001218218">
    <property type="component" value="Unassembled WGS sequence"/>
</dbReference>
<feature type="transmembrane region" description="Helical" evidence="1">
    <location>
        <begin position="47"/>
        <end position="70"/>
    </location>
</feature>
<feature type="domain" description="DUF6534" evidence="2">
    <location>
        <begin position="165"/>
        <end position="251"/>
    </location>
</feature>
<protein>
    <recommendedName>
        <fullName evidence="2">DUF6534 domain-containing protein</fullName>
    </recommendedName>
</protein>
<accession>A0AAD6Z676</accession>
<keyword evidence="1" id="KW-1133">Transmembrane helix</keyword>
<feature type="transmembrane region" description="Helical" evidence="1">
    <location>
        <begin position="157"/>
        <end position="179"/>
    </location>
</feature>
<dbReference type="PANTHER" id="PTHR40465">
    <property type="entry name" value="CHROMOSOME 1, WHOLE GENOME SHOTGUN SEQUENCE"/>
    <property type="match status" value="1"/>
</dbReference>
<feature type="transmembrane region" description="Helical" evidence="1">
    <location>
        <begin position="258"/>
        <end position="278"/>
    </location>
</feature>
<sequence>MTLPALDTNTGCLLIATWASSLLYMSEVYQGLYYFRHFEKDDWKLKTLVTVALLFDTVSTVGDYICVYLYTITHAGDLEYLSNGHWPIPLYALTTGVLGALVQGFLVIRYWRFTQNSLISLVLSLGIIIAFCSVVASSCMFALYPSLEDRLKLKIPAALWLVTEVAVDVGITSALLWEFRKARGILTETKGILDRLTTVTVRSGAVAAMLVGAALISYYVVPESNLSGGFLFPLGRVYVITLLANLNIRKSGRTLSTTVTFPVGILTIHAVFMSTAPFRPLFKSAYKIPDNLTPLEHSNMQGAVAYVPHEIEMANSYVSKKQQTLFTA</sequence>
<evidence type="ECO:0000313" key="3">
    <source>
        <dbReference type="EMBL" id="KAJ7309281.1"/>
    </source>
</evidence>
<evidence type="ECO:0000259" key="2">
    <source>
        <dbReference type="Pfam" id="PF20152"/>
    </source>
</evidence>
<name>A0AAD6Z676_9AGAR</name>
<feature type="transmembrane region" description="Helical" evidence="1">
    <location>
        <begin position="90"/>
        <end position="111"/>
    </location>
</feature>
<feature type="transmembrane region" description="Helical" evidence="1">
    <location>
        <begin position="118"/>
        <end position="145"/>
    </location>
</feature>
<dbReference type="InterPro" id="IPR045339">
    <property type="entry name" value="DUF6534"/>
</dbReference>
<comment type="caution">
    <text evidence="3">The sequence shown here is derived from an EMBL/GenBank/DDBJ whole genome shotgun (WGS) entry which is preliminary data.</text>
</comment>
<keyword evidence="1" id="KW-0472">Membrane</keyword>
<dbReference type="PANTHER" id="PTHR40465:SF1">
    <property type="entry name" value="DUF6534 DOMAIN-CONTAINING PROTEIN"/>
    <property type="match status" value="1"/>
</dbReference>
<evidence type="ECO:0000313" key="4">
    <source>
        <dbReference type="Proteomes" id="UP001218218"/>
    </source>
</evidence>
<gene>
    <name evidence="3" type="ORF">DFH08DRAFT_1049915</name>
</gene>
<organism evidence="3 4">
    <name type="scientific">Mycena albidolilacea</name>
    <dbReference type="NCBI Taxonomy" id="1033008"/>
    <lineage>
        <taxon>Eukaryota</taxon>
        <taxon>Fungi</taxon>
        <taxon>Dikarya</taxon>
        <taxon>Basidiomycota</taxon>
        <taxon>Agaricomycotina</taxon>
        <taxon>Agaricomycetes</taxon>
        <taxon>Agaricomycetidae</taxon>
        <taxon>Agaricales</taxon>
        <taxon>Marasmiineae</taxon>
        <taxon>Mycenaceae</taxon>
        <taxon>Mycena</taxon>
    </lineage>
</organism>
<feature type="transmembrane region" description="Helical" evidence="1">
    <location>
        <begin position="199"/>
        <end position="220"/>
    </location>
</feature>
<feature type="transmembrane region" description="Helical" evidence="1">
    <location>
        <begin position="13"/>
        <end position="35"/>
    </location>
</feature>
<proteinExistence type="predicted"/>
<evidence type="ECO:0000256" key="1">
    <source>
        <dbReference type="SAM" id="Phobius"/>
    </source>
</evidence>
<feature type="transmembrane region" description="Helical" evidence="1">
    <location>
        <begin position="226"/>
        <end position="246"/>
    </location>
</feature>